<dbReference type="OrthoDB" id="86090at2157"/>
<evidence type="ECO:0000313" key="2">
    <source>
        <dbReference type="EMBL" id="AAL80633.1"/>
    </source>
</evidence>
<dbReference type="AlphaFoldDB" id="Q8U3F9"/>
<feature type="transmembrane region" description="Helical" evidence="1">
    <location>
        <begin position="439"/>
        <end position="455"/>
    </location>
</feature>
<dbReference type="eggNOG" id="arCOG05831">
    <property type="taxonomic scope" value="Archaea"/>
</dbReference>
<feature type="transmembrane region" description="Helical" evidence="1">
    <location>
        <begin position="208"/>
        <end position="225"/>
    </location>
</feature>
<feature type="transmembrane region" description="Helical" evidence="1">
    <location>
        <begin position="258"/>
        <end position="277"/>
    </location>
</feature>
<keyword evidence="1" id="KW-0472">Membrane</keyword>
<dbReference type="KEGG" id="pfu:PF0509"/>
<dbReference type="STRING" id="186497.PF0509"/>
<feature type="transmembrane region" description="Helical" evidence="1">
    <location>
        <begin position="6"/>
        <end position="29"/>
    </location>
</feature>
<protein>
    <submittedName>
        <fullName evidence="2">Integral membrane glycosyltransferase</fullName>
    </submittedName>
</protein>
<dbReference type="EMBL" id="AE009950">
    <property type="protein sequence ID" value="AAL80633.1"/>
    <property type="molecule type" value="Genomic_DNA"/>
</dbReference>
<keyword evidence="1" id="KW-1133">Transmembrane helix</keyword>
<dbReference type="RefSeq" id="WP_011011626.1">
    <property type="nucleotide sequence ID" value="NC_003413.1"/>
</dbReference>
<dbReference type="GeneID" id="1468350"/>
<sequence length="700" mass="79358">MKAIILAIIGTILIFTSNPTLILLGIAIFGYMLSRRTVPEALLSAPAFGIVATTLILLATSRIGIDVEPSRIVIATLTIILGLKTEIKLKLEEGKLKELGLLGIASFLGLVVRNFYFLLPDYRAADTWFHGSKVKMIISTGTVTLLMFPNTSHGKLLLTPQVIMLWLPSYLGLRLENIIYAMNTLRIFEILYLPVLAYLVGKNIKREVGIFAAFLVNFSALYYYFVQYALLPAFTNYMLFLFALYILQLSIRERKPDIILLLGLTSGVMVVTHPYQYMLFQAVAFFTTISLENKREGLKIFLAQLIVSGAIFLAFTPSSSTYLSRGVSMNPRFSNKDNPDFLISIIKYSFIENGQLLFGFTFVLGLIVSIIRGSSIERGIALGFLTIISLMLNKTYIGITIPYFSAIWNSERAFMLTTPIIPLLEGIGMERVARIKKEVAISLLIIGMIISYPHLRIEHIGSESSYLLDKEIVDFIMNVSKIAGNETVMTACEFDSGRWIPILTNTPIACYPKNISKVKYLYVDTRGAGEIEVYLINIVNFLDRKVIMFRDGLWLLRLDEHGSPPRDVLEYYHTNGTIRPLDDTRWFVYGYINQNPVIIKLRKFEKFPYALMISSSSSVLFSTSETFNELIITINGRENKTVEIYLDGKLLRRYKFKNNYRDEKVNLKVTVPPGLHYLTFYSPNTSYRDPIGIKEIALKR</sequence>
<dbReference type="HOGENOM" id="CLU_367489_0_0_2"/>
<keyword evidence="1" id="KW-0812">Transmembrane</keyword>
<proteinExistence type="predicted"/>
<reference evidence="2 3" key="1">
    <citation type="journal article" date="1999" name="Genetics">
        <title>Divergence of the hyperthermophilic archaea Pyrococcus furiosus and P. horikoshii inferred from complete genomic sequences.</title>
        <authorList>
            <person name="Maeder D.L."/>
            <person name="Weiss R.B."/>
            <person name="Dunn D.M."/>
            <person name="Cherry J.L."/>
            <person name="Gonzalez J.M."/>
            <person name="DiRuggiero J."/>
            <person name="Robb F.T."/>
        </authorList>
    </citation>
    <scope>NUCLEOTIDE SEQUENCE [LARGE SCALE GENOMIC DNA]</scope>
    <source>
        <strain evidence="3">ATCC 43587 / DSM 3638 / JCM 8422 / Vc1</strain>
    </source>
</reference>
<feature type="transmembrane region" description="Helical" evidence="1">
    <location>
        <begin position="41"/>
        <end position="63"/>
    </location>
</feature>
<feature type="transmembrane region" description="Helical" evidence="1">
    <location>
        <begin position="231"/>
        <end position="251"/>
    </location>
</feature>
<feature type="transmembrane region" description="Helical" evidence="1">
    <location>
        <begin position="380"/>
        <end position="404"/>
    </location>
</feature>
<name>Q8U3F9_PYRFU</name>
<feature type="transmembrane region" description="Helical" evidence="1">
    <location>
        <begin position="297"/>
        <end position="315"/>
    </location>
</feature>
<feature type="transmembrane region" description="Helical" evidence="1">
    <location>
        <begin position="179"/>
        <end position="201"/>
    </location>
</feature>
<keyword evidence="3" id="KW-1185">Reference proteome</keyword>
<evidence type="ECO:0000256" key="1">
    <source>
        <dbReference type="SAM" id="Phobius"/>
    </source>
</evidence>
<dbReference type="Proteomes" id="UP000001013">
    <property type="component" value="Chromosome"/>
</dbReference>
<accession>Q8U3F9</accession>
<organism evidence="2 3">
    <name type="scientific">Pyrococcus furiosus (strain ATCC 43587 / DSM 3638 / JCM 8422 / Vc1)</name>
    <dbReference type="NCBI Taxonomy" id="186497"/>
    <lineage>
        <taxon>Archaea</taxon>
        <taxon>Methanobacteriati</taxon>
        <taxon>Methanobacteriota</taxon>
        <taxon>Thermococci</taxon>
        <taxon>Thermococcales</taxon>
        <taxon>Thermococcaceae</taxon>
        <taxon>Pyrococcus</taxon>
    </lineage>
</organism>
<feature type="transmembrane region" description="Helical" evidence="1">
    <location>
        <begin position="356"/>
        <end position="374"/>
    </location>
</feature>
<gene>
    <name evidence="2" type="ordered locus">PF0509</name>
</gene>
<dbReference type="PATRIC" id="fig|186497.12.peg.533"/>
<feature type="transmembrane region" description="Helical" evidence="1">
    <location>
        <begin position="99"/>
        <end position="119"/>
    </location>
</feature>
<evidence type="ECO:0000313" key="3">
    <source>
        <dbReference type="Proteomes" id="UP000001013"/>
    </source>
</evidence>
<dbReference type="PaxDb" id="186497-PF0509"/>